<reference evidence="1 2" key="2">
    <citation type="journal article" date="2022" name="Mar. Drugs">
        <title>Bioassay-Guided Fractionation Leads to the Detection of Cholic Acid Generated by the Rare Thalassomonas sp.</title>
        <authorList>
            <person name="Pheiffer F."/>
            <person name="Schneider Y.K."/>
            <person name="Hansen E.H."/>
            <person name="Andersen J.H."/>
            <person name="Isaksson J."/>
            <person name="Busche T."/>
            <person name="R C."/>
            <person name="Kalinowski J."/>
            <person name="Zyl L.V."/>
            <person name="Trindade M."/>
        </authorList>
    </citation>
    <scope>NUCLEOTIDE SEQUENCE [LARGE SCALE GENOMIC DNA]</scope>
    <source>
        <strain evidence="1 2">XOM25</strain>
    </source>
</reference>
<evidence type="ECO:0000313" key="1">
    <source>
        <dbReference type="EMBL" id="WDE05263.1"/>
    </source>
</evidence>
<name>A0AAF0C8Z8_9GAMM</name>
<gene>
    <name evidence="1" type="ORF">SG34_028905</name>
</gene>
<proteinExistence type="predicted"/>
<protein>
    <submittedName>
        <fullName evidence="1">Uncharacterized protein</fullName>
    </submittedName>
</protein>
<dbReference type="Proteomes" id="UP000032352">
    <property type="component" value="Chromosome"/>
</dbReference>
<dbReference type="AlphaFoldDB" id="A0AAF0C8Z8"/>
<accession>A0AAF0C8Z8</accession>
<dbReference type="KEGG" id="tvd:SG34_028905"/>
<dbReference type="RefSeq" id="WP_161797957.1">
    <property type="nucleotide sequence ID" value="NZ_CP059733.1"/>
</dbReference>
<sequence length="51" mass="5423">MKPDENCELLENRVLGRTLSMEDLAEVAAGACTPSKDGCVEPDGTDVECPL</sequence>
<reference evidence="1 2" key="1">
    <citation type="journal article" date="2015" name="Genome Announc.">
        <title>Draft Genome Sequences of Marine Isolates of Thalassomonas viridans and Thalassomonas actiniarum.</title>
        <authorList>
            <person name="Olonade I."/>
            <person name="van Zyl L.J."/>
            <person name="Trindade M."/>
        </authorList>
    </citation>
    <scope>NUCLEOTIDE SEQUENCE [LARGE SCALE GENOMIC DNA]</scope>
    <source>
        <strain evidence="1 2">XOM25</strain>
    </source>
</reference>
<organism evidence="1 2">
    <name type="scientific">Thalassomonas viridans</name>
    <dbReference type="NCBI Taxonomy" id="137584"/>
    <lineage>
        <taxon>Bacteria</taxon>
        <taxon>Pseudomonadati</taxon>
        <taxon>Pseudomonadota</taxon>
        <taxon>Gammaproteobacteria</taxon>
        <taxon>Alteromonadales</taxon>
        <taxon>Colwelliaceae</taxon>
        <taxon>Thalassomonas</taxon>
    </lineage>
</organism>
<keyword evidence="2" id="KW-1185">Reference proteome</keyword>
<evidence type="ECO:0000313" key="2">
    <source>
        <dbReference type="Proteomes" id="UP000032352"/>
    </source>
</evidence>
<dbReference type="EMBL" id="CP059733">
    <property type="protein sequence ID" value="WDE05263.1"/>
    <property type="molecule type" value="Genomic_DNA"/>
</dbReference>